<dbReference type="Pfam" id="PF03514">
    <property type="entry name" value="GRAS"/>
    <property type="match status" value="1"/>
</dbReference>
<keyword evidence="2" id="KW-0804">Transcription</keyword>
<keyword evidence="5" id="KW-1185">Reference proteome</keyword>
<evidence type="ECO:0000313" key="4">
    <source>
        <dbReference type="EMBL" id="KAL2609101.1"/>
    </source>
</evidence>
<feature type="region of interest" description="Disordered" evidence="3">
    <location>
        <begin position="75"/>
        <end position="120"/>
    </location>
</feature>
<dbReference type="InterPro" id="IPR005202">
    <property type="entry name" value="TF_GRAS"/>
</dbReference>
<name>A0ABD1XMG2_9MARC</name>
<evidence type="ECO:0000256" key="2">
    <source>
        <dbReference type="ARBA" id="ARBA00023163"/>
    </source>
</evidence>
<evidence type="ECO:0000313" key="5">
    <source>
        <dbReference type="Proteomes" id="UP001605036"/>
    </source>
</evidence>
<feature type="compositionally biased region" description="Low complexity" evidence="3">
    <location>
        <begin position="141"/>
        <end position="162"/>
    </location>
</feature>
<feature type="compositionally biased region" description="Polar residues" evidence="3">
    <location>
        <begin position="327"/>
        <end position="343"/>
    </location>
</feature>
<dbReference type="Proteomes" id="UP001605036">
    <property type="component" value="Unassembled WGS sequence"/>
</dbReference>
<feature type="compositionally biased region" description="Polar residues" evidence="3">
    <location>
        <begin position="104"/>
        <end position="114"/>
    </location>
</feature>
<accession>A0ABD1XMG2</accession>
<dbReference type="EMBL" id="JBHFFA010000008">
    <property type="protein sequence ID" value="KAL2609101.1"/>
    <property type="molecule type" value="Genomic_DNA"/>
</dbReference>
<keyword evidence="1" id="KW-0805">Transcription regulation</keyword>
<gene>
    <name evidence="4" type="ORF">R1flu_027674</name>
</gene>
<proteinExistence type="predicted"/>
<feature type="region of interest" description="Disordered" evidence="3">
    <location>
        <begin position="1"/>
        <end position="48"/>
    </location>
</feature>
<reference evidence="4 5" key="1">
    <citation type="submission" date="2024-09" db="EMBL/GenBank/DDBJ databases">
        <title>Chromosome-scale assembly of Riccia fluitans.</title>
        <authorList>
            <person name="Paukszto L."/>
            <person name="Sawicki J."/>
            <person name="Karawczyk K."/>
            <person name="Piernik-Szablinska J."/>
            <person name="Szczecinska M."/>
            <person name="Mazdziarz M."/>
        </authorList>
    </citation>
    <scope>NUCLEOTIDE SEQUENCE [LARGE SCALE GENOMIC DNA]</scope>
    <source>
        <strain evidence="4">Rf_01</strain>
        <tissue evidence="4">Aerial parts of the thallus</tissue>
    </source>
</reference>
<feature type="region of interest" description="Disordered" evidence="3">
    <location>
        <begin position="320"/>
        <end position="364"/>
    </location>
</feature>
<dbReference type="PROSITE" id="PS50985">
    <property type="entry name" value="GRAS"/>
    <property type="match status" value="1"/>
</dbReference>
<comment type="caution">
    <text evidence="4">The sequence shown here is derived from an EMBL/GenBank/DDBJ whole genome shotgun (WGS) entry which is preliminary data.</text>
</comment>
<protein>
    <submittedName>
        <fullName evidence="4">Uncharacterized protein</fullName>
    </submittedName>
</protein>
<feature type="region of interest" description="Disordered" evidence="3">
    <location>
        <begin position="135"/>
        <end position="162"/>
    </location>
</feature>
<evidence type="ECO:0000256" key="1">
    <source>
        <dbReference type="ARBA" id="ARBA00023015"/>
    </source>
</evidence>
<evidence type="ECO:0000256" key="3">
    <source>
        <dbReference type="SAM" id="MobiDB-lite"/>
    </source>
</evidence>
<organism evidence="4 5">
    <name type="scientific">Riccia fluitans</name>
    <dbReference type="NCBI Taxonomy" id="41844"/>
    <lineage>
        <taxon>Eukaryota</taxon>
        <taxon>Viridiplantae</taxon>
        <taxon>Streptophyta</taxon>
        <taxon>Embryophyta</taxon>
        <taxon>Marchantiophyta</taxon>
        <taxon>Marchantiopsida</taxon>
        <taxon>Marchantiidae</taxon>
        <taxon>Marchantiales</taxon>
        <taxon>Ricciaceae</taxon>
        <taxon>Riccia</taxon>
    </lineage>
</organism>
<sequence length="782" mass="84970">MAMVEPDLSSMFGLHHHHQNNGGSGGGGGPHHLMDWSSSSSSHGGMSRGYEEVVVPSYPQQGGIFQQGHNPFNLSPQSPFGMSDYSHQHQQQQHHHHHHVVKTEQGQQRSSSSAVGVGGEYDDYLTLPQQVAPGGSSHYQTFSNNSSNNPSTSFMTSSSTNPLSAFSTNPISSGVPGGVLEEIDGILKHFDLPLQQQPQGLEIDPLGFSELLQAGGPGLFSNGGGHTGLDAFGTLVSSIEGIQDTAVEDLAKSLQVEIMSENNSPSQVASSTLDSCSMTSDNNGPYNLYGSASQAAMHGGYLDSATRGVGGGWQQQQKVQNVSQLQLTKAPQSSGMSSNTSGYHNMDSPPAFSFPRPPPAAYGPSQYLGSVHQEQQRPHQTLGRLQQHMNNNTTSYSGSRGLAQHGSPVMPATGLQLVHLLLGCAEAVAESNLELAKVILVRLRGHVLPDGNPMQRLAAYFEQALRARLTKDNDSPIFKGLTGDKSIPQAEVLEAFSVFYDSIPIGKFGHLTCNQILLDAVERERVVHVLDLQIWHGMQWPAFLQALALRPGGPPELRMTALGVNPKDLKETGDKLMECARTLNVPFEFCPLLTELVNFNPKMLDMRRGEVLVVNSFVQFHCILNKGNDVLGNILRGLRNLNPRVVAFAENDGNHNSPSFLTRFVECLRYYSAVFDAFDATLPSDSPARMKMEQIFAAQKIRNIIACDGPARVDGHETMSYWHKRMEASGFRNIPLSSRAVSQANLLLNLYYSNGYTLNTSDCGYLALGWHGMPLMGVSAWQ</sequence>
<dbReference type="PANTHER" id="PTHR31636">
    <property type="entry name" value="OSJNBA0084A10.13 PROTEIN-RELATED"/>
    <property type="match status" value="1"/>
</dbReference>
<dbReference type="AlphaFoldDB" id="A0ABD1XMG2"/>